<proteinExistence type="predicted"/>
<keyword evidence="2" id="KW-1185">Reference proteome</keyword>
<comment type="caution">
    <text evidence="1">The sequence shown here is derived from an EMBL/GenBank/DDBJ whole genome shotgun (WGS) entry which is preliminary data.</text>
</comment>
<protein>
    <recommendedName>
        <fullName evidence="3">Glycosyl hydrolases family 43</fullName>
    </recommendedName>
</protein>
<organism evidence="1 2">
    <name type="scientific">Nocardioides ginsengisegetis</name>
    <dbReference type="NCBI Taxonomy" id="661491"/>
    <lineage>
        <taxon>Bacteria</taxon>
        <taxon>Bacillati</taxon>
        <taxon>Actinomycetota</taxon>
        <taxon>Actinomycetes</taxon>
        <taxon>Propionibacteriales</taxon>
        <taxon>Nocardioidaceae</taxon>
        <taxon>Nocardioides</taxon>
    </lineage>
</organism>
<reference evidence="1 2" key="1">
    <citation type="submission" date="2020-07" db="EMBL/GenBank/DDBJ databases">
        <title>Sequencing the genomes of 1000 actinobacteria strains.</title>
        <authorList>
            <person name="Klenk H.-P."/>
        </authorList>
    </citation>
    <scope>NUCLEOTIDE SEQUENCE [LARGE SCALE GENOMIC DNA]</scope>
    <source>
        <strain evidence="1 2">DSM 21349</strain>
    </source>
</reference>
<dbReference type="SUPFAM" id="SSF75005">
    <property type="entry name" value="Arabinanase/levansucrase/invertase"/>
    <property type="match status" value="1"/>
</dbReference>
<sequence length="299" mass="32182">MALPALPTLAPSVEDFDDSVALVVPAPGPGPGNWSGAASALLVDGTFWLTYRVRRPLTDGRGVTVVVARSQDGVAFETVAEVHRDAFGAESFEKPVLVPVPGGWRLYLSCATPDSKHWWVDSLTAGTVEGLPAGERRVVHPGSDLVGVKDPVVTHGPGGWEMWLCCHPLDLPGHEDRMTTRRLSSADGLTWQDHGEVLAGTPGEWDARGARVSTALGDGWFLYDGRPDAASNWYETTGLARWDGTRLVPDRTVGPLRSPYSDGALRYASAVPLPDGRTRFFVEASRPDGAHDLVTMLRP</sequence>
<dbReference type="EMBL" id="JACGXA010000001">
    <property type="protein sequence ID" value="MBA8801721.1"/>
    <property type="molecule type" value="Genomic_DNA"/>
</dbReference>
<dbReference type="RefSeq" id="WP_343055424.1">
    <property type="nucleotide sequence ID" value="NZ_JACGXA010000001.1"/>
</dbReference>
<gene>
    <name evidence="1" type="ORF">FB382_000012</name>
</gene>
<accession>A0A7W3IW46</accession>
<dbReference type="InterPro" id="IPR023296">
    <property type="entry name" value="Glyco_hydro_beta-prop_sf"/>
</dbReference>
<dbReference type="AlphaFoldDB" id="A0A7W3IW46"/>
<dbReference type="Proteomes" id="UP000580910">
    <property type="component" value="Unassembled WGS sequence"/>
</dbReference>
<name>A0A7W3IW46_9ACTN</name>
<dbReference type="Gene3D" id="2.115.10.20">
    <property type="entry name" value="Glycosyl hydrolase domain, family 43"/>
    <property type="match status" value="1"/>
</dbReference>
<evidence type="ECO:0008006" key="3">
    <source>
        <dbReference type="Google" id="ProtNLM"/>
    </source>
</evidence>
<evidence type="ECO:0000313" key="1">
    <source>
        <dbReference type="EMBL" id="MBA8801721.1"/>
    </source>
</evidence>
<evidence type="ECO:0000313" key="2">
    <source>
        <dbReference type="Proteomes" id="UP000580910"/>
    </source>
</evidence>